<dbReference type="PANTHER" id="PTHR34853">
    <property type="match status" value="1"/>
</dbReference>
<keyword evidence="2" id="KW-0732">Signal</keyword>
<dbReference type="GO" id="GO:0016042">
    <property type="term" value="P:lipid catabolic process"/>
    <property type="evidence" value="ECO:0007669"/>
    <property type="project" value="InterPro"/>
</dbReference>
<feature type="chain" id="PRO_5042922897" evidence="2">
    <location>
        <begin position="27"/>
        <end position="506"/>
    </location>
</feature>
<dbReference type="InterPro" id="IPR005152">
    <property type="entry name" value="Lipase_secreted"/>
</dbReference>
<dbReference type="GO" id="GO:0004806">
    <property type="term" value="F:triacylglycerol lipase activity"/>
    <property type="evidence" value="ECO:0007669"/>
    <property type="project" value="InterPro"/>
</dbReference>
<evidence type="ECO:0000313" key="4">
    <source>
        <dbReference type="Proteomes" id="UP001303473"/>
    </source>
</evidence>
<comment type="caution">
    <text evidence="3">The sequence shown here is derived from an EMBL/GenBank/DDBJ whole genome shotgun (WGS) entry which is preliminary data.</text>
</comment>
<dbReference type="Proteomes" id="UP001303473">
    <property type="component" value="Unassembled WGS sequence"/>
</dbReference>
<dbReference type="SUPFAM" id="SSF53474">
    <property type="entry name" value="alpha/beta-Hydrolases"/>
    <property type="match status" value="1"/>
</dbReference>
<sequence>MMHVPRLGVALLSCILAAAFPHPVSHFQRDALNIGNFRYGLGEKPPTTNAYNLPPSQDEWYTPPADWEGTAPGAVLRVREHAYPTINIKNTLDTFQVLYRTEDTNGDKSWAVATVFIPVMHAGCPGYIYNGTNTTNSTNTTGNGWCAHGVVSYQVPTDSVSPDAAPSYLLQAREPYGEMRDMLAKGWFVAVPDYEGPGAAYCAGVQAGHATLDGVRAVLDVGGRFGLGKGTEEKGVRAALWGYSGGAFATEFAAELATAYSPELMTNGSLVGAVVGGPAPNLTTVDMLMNDKDTTGLVVASVMGVTAQQPHARDYLVGRLKTEGARNKTAWMGVEKMSGVDALTAFANQSVYDYFTGGEGDLWGAVVQGGIDSDAVMGIHGTPGATGNASQVGNKGEGGTLPVFFYKAVADEMSPINETDQLVEKYCSRGANILYHRNTIGGHNDELWSGRLRALDFLAAVLDDTPPRNFTIPTPAEGCKTENVTVPLDVLYLLPDWWWTEGPKWR</sequence>
<dbReference type="Gene3D" id="1.10.260.130">
    <property type="match status" value="1"/>
</dbReference>
<evidence type="ECO:0000256" key="1">
    <source>
        <dbReference type="ARBA" id="ARBA00022801"/>
    </source>
</evidence>
<evidence type="ECO:0000313" key="3">
    <source>
        <dbReference type="EMBL" id="KAK3936240.1"/>
    </source>
</evidence>
<dbReference type="PANTHER" id="PTHR34853:SF5">
    <property type="entry name" value="LIP-DOMAIN-CONTAINING PROTEIN-RELATED"/>
    <property type="match status" value="1"/>
</dbReference>
<gene>
    <name evidence="3" type="ORF">QBC46DRAFT_452879</name>
</gene>
<dbReference type="AlphaFoldDB" id="A0AAN6N001"/>
<accession>A0AAN6N001</accession>
<keyword evidence="4" id="KW-1185">Reference proteome</keyword>
<dbReference type="InterPro" id="IPR029058">
    <property type="entry name" value="AB_hydrolase_fold"/>
</dbReference>
<protein>
    <submittedName>
        <fullName evidence="3">Lipase 1</fullName>
    </submittedName>
</protein>
<dbReference type="PIRSF" id="PIRSF029171">
    <property type="entry name" value="Esterase_LipA"/>
    <property type="match status" value="1"/>
</dbReference>
<name>A0AAN6N001_9PEZI</name>
<dbReference type="Pfam" id="PF03583">
    <property type="entry name" value="LIP"/>
    <property type="match status" value="1"/>
</dbReference>
<keyword evidence="1" id="KW-0378">Hydrolase</keyword>
<evidence type="ECO:0000256" key="2">
    <source>
        <dbReference type="SAM" id="SignalP"/>
    </source>
</evidence>
<dbReference type="Gene3D" id="3.40.50.1820">
    <property type="entry name" value="alpha/beta hydrolase"/>
    <property type="match status" value="1"/>
</dbReference>
<reference evidence="4" key="1">
    <citation type="journal article" date="2023" name="Mol. Phylogenet. Evol.">
        <title>Genome-scale phylogeny and comparative genomics of the fungal order Sordariales.</title>
        <authorList>
            <person name="Hensen N."/>
            <person name="Bonometti L."/>
            <person name="Westerberg I."/>
            <person name="Brannstrom I.O."/>
            <person name="Guillou S."/>
            <person name="Cros-Aarteil S."/>
            <person name="Calhoun S."/>
            <person name="Haridas S."/>
            <person name="Kuo A."/>
            <person name="Mondo S."/>
            <person name="Pangilinan J."/>
            <person name="Riley R."/>
            <person name="LaButti K."/>
            <person name="Andreopoulos B."/>
            <person name="Lipzen A."/>
            <person name="Chen C."/>
            <person name="Yan M."/>
            <person name="Daum C."/>
            <person name="Ng V."/>
            <person name="Clum A."/>
            <person name="Steindorff A."/>
            <person name="Ohm R.A."/>
            <person name="Martin F."/>
            <person name="Silar P."/>
            <person name="Natvig D.O."/>
            <person name="Lalanne C."/>
            <person name="Gautier V."/>
            <person name="Ament-Velasquez S.L."/>
            <person name="Kruys A."/>
            <person name="Hutchinson M.I."/>
            <person name="Powell A.J."/>
            <person name="Barry K."/>
            <person name="Miller A.N."/>
            <person name="Grigoriev I.V."/>
            <person name="Debuchy R."/>
            <person name="Gladieux P."/>
            <person name="Hiltunen Thoren M."/>
            <person name="Johannesson H."/>
        </authorList>
    </citation>
    <scope>NUCLEOTIDE SEQUENCE [LARGE SCALE GENOMIC DNA]</scope>
    <source>
        <strain evidence="4">CBS 340.73</strain>
    </source>
</reference>
<proteinExistence type="predicted"/>
<organism evidence="3 4">
    <name type="scientific">Diplogelasinospora grovesii</name>
    <dbReference type="NCBI Taxonomy" id="303347"/>
    <lineage>
        <taxon>Eukaryota</taxon>
        <taxon>Fungi</taxon>
        <taxon>Dikarya</taxon>
        <taxon>Ascomycota</taxon>
        <taxon>Pezizomycotina</taxon>
        <taxon>Sordariomycetes</taxon>
        <taxon>Sordariomycetidae</taxon>
        <taxon>Sordariales</taxon>
        <taxon>Diplogelasinosporaceae</taxon>
        <taxon>Diplogelasinospora</taxon>
    </lineage>
</organism>
<feature type="signal peptide" evidence="2">
    <location>
        <begin position="1"/>
        <end position="26"/>
    </location>
</feature>
<dbReference type="EMBL" id="MU853890">
    <property type="protein sequence ID" value="KAK3936240.1"/>
    <property type="molecule type" value="Genomic_DNA"/>
</dbReference>